<gene>
    <name evidence="1" type="ORF">NF556_18090</name>
</gene>
<dbReference type="SUPFAM" id="SSF50475">
    <property type="entry name" value="FMN-binding split barrel"/>
    <property type="match status" value="1"/>
</dbReference>
<evidence type="ECO:0000313" key="1">
    <source>
        <dbReference type="EMBL" id="USQ79486.1"/>
    </source>
</evidence>
<reference evidence="1" key="1">
    <citation type="submission" date="2022-06" db="EMBL/GenBank/DDBJ databases">
        <title>Ornithinimicrobium HY1793.</title>
        <authorList>
            <person name="Huang Y."/>
        </authorList>
    </citation>
    <scope>NUCLEOTIDE SEQUENCE</scope>
    <source>
        <strain evidence="1">HY1793</strain>
    </source>
</reference>
<proteinExistence type="predicted"/>
<evidence type="ECO:0000313" key="2">
    <source>
        <dbReference type="Proteomes" id="UP001056455"/>
    </source>
</evidence>
<dbReference type="EMBL" id="CP099489">
    <property type="protein sequence ID" value="USQ79486.1"/>
    <property type="molecule type" value="Genomic_DNA"/>
</dbReference>
<sequence>MASPEPRDAATRKADSLTLLTTEAIDAWVATASTDGAPHLVPLSLLWRDDSAVIALPESSVTARNIVATGRARLGVGPTRDVVLVDVVLDSAVGVETDEDLADAYAAQADWDPRGAEGYVYLILRPERVQAWREANEMVGRTLMREGAWLV</sequence>
<name>A0ABY4YRW7_9MICO</name>
<protein>
    <submittedName>
        <fullName evidence="1">Pyridoxamine 5'-phosphate oxidase family protein</fullName>
    </submittedName>
</protein>
<dbReference type="Gene3D" id="2.30.110.10">
    <property type="entry name" value="Electron Transport, Fmn-binding Protein, Chain A"/>
    <property type="match status" value="1"/>
</dbReference>
<dbReference type="Proteomes" id="UP001056455">
    <property type="component" value="Chromosome"/>
</dbReference>
<dbReference type="RefSeq" id="WP_252592593.1">
    <property type="nucleotide sequence ID" value="NZ_CP099489.1"/>
</dbReference>
<organism evidence="1 2">
    <name type="scientific">Ornithinimicrobium faecis</name>
    <dbReference type="NCBI Taxonomy" id="2934158"/>
    <lineage>
        <taxon>Bacteria</taxon>
        <taxon>Bacillati</taxon>
        <taxon>Actinomycetota</taxon>
        <taxon>Actinomycetes</taxon>
        <taxon>Micrococcales</taxon>
        <taxon>Ornithinimicrobiaceae</taxon>
        <taxon>Ornithinimicrobium</taxon>
    </lineage>
</organism>
<accession>A0ABY4YRW7</accession>
<dbReference type="InterPro" id="IPR012349">
    <property type="entry name" value="Split_barrel_FMN-bd"/>
</dbReference>
<keyword evidence="2" id="KW-1185">Reference proteome</keyword>